<proteinExistence type="predicted"/>
<dbReference type="GO" id="GO:0005829">
    <property type="term" value="C:cytosol"/>
    <property type="evidence" value="ECO:0007669"/>
    <property type="project" value="TreeGrafter"/>
</dbReference>
<dbReference type="GO" id="GO:0019632">
    <property type="term" value="P:shikimate metabolic process"/>
    <property type="evidence" value="ECO:0007669"/>
    <property type="project" value="TreeGrafter"/>
</dbReference>
<gene>
    <name evidence="4" type="ORF">IPMB12_07230</name>
</gene>
<organism evidence="4 5">
    <name type="scientific">Zophobihabitans entericus</name>
    <dbReference type="NCBI Taxonomy" id="1635327"/>
    <lineage>
        <taxon>Bacteria</taxon>
        <taxon>Pseudomonadati</taxon>
        <taxon>Pseudomonadota</taxon>
        <taxon>Gammaproteobacteria</taxon>
        <taxon>Orbales</taxon>
        <taxon>Orbaceae</taxon>
        <taxon>Zophobihabitans</taxon>
    </lineage>
</organism>
<evidence type="ECO:0000313" key="5">
    <source>
        <dbReference type="Proteomes" id="UP000501168"/>
    </source>
</evidence>
<dbReference type="GO" id="GO:0009423">
    <property type="term" value="P:chorismate biosynthetic process"/>
    <property type="evidence" value="ECO:0007669"/>
    <property type="project" value="TreeGrafter"/>
</dbReference>
<evidence type="ECO:0000256" key="1">
    <source>
        <dbReference type="ARBA" id="ARBA00022857"/>
    </source>
</evidence>
<accession>A0A6G9IF40</accession>
<dbReference type="SUPFAM" id="SSF51735">
    <property type="entry name" value="NAD(P)-binding Rossmann-fold domains"/>
    <property type="match status" value="1"/>
</dbReference>
<dbReference type="AlphaFoldDB" id="A0A6G9IF40"/>
<dbReference type="InterPro" id="IPR036291">
    <property type="entry name" value="NAD(P)-bd_dom_sf"/>
</dbReference>
<dbReference type="PANTHER" id="PTHR21089">
    <property type="entry name" value="SHIKIMATE DEHYDROGENASE"/>
    <property type="match status" value="1"/>
</dbReference>
<feature type="domain" description="Shikimate dehydrogenase substrate binding N-terminal" evidence="3">
    <location>
        <begin position="26"/>
        <end position="93"/>
    </location>
</feature>
<name>A0A6G9IF40_9GAMM</name>
<dbReference type="GO" id="GO:0050661">
    <property type="term" value="F:NADP binding"/>
    <property type="evidence" value="ECO:0007669"/>
    <property type="project" value="TreeGrafter"/>
</dbReference>
<dbReference type="PANTHER" id="PTHR21089:SF9">
    <property type="entry name" value="SHIKIMATE DEHYDROGENASE-LIKE PROTEIN HI_0607"/>
    <property type="match status" value="1"/>
</dbReference>
<reference evidence="4 5" key="1">
    <citation type="submission" date="2020-03" db="EMBL/GenBank/DDBJ databases">
        <title>Complete genome sequence of Orbus sp. IPMB12 (BCRC 80908).</title>
        <authorList>
            <person name="Lo W.-S."/>
            <person name="Chang T.-H."/>
            <person name="Kuo C.-H."/>
        </authorList>
    </citation>
    <scope>NUCLEOTIDE SEQUENCE [LARGE SCALE GENOMIC DNA]</scope>
    <source>
        <strain evidence="4 5">IPMB12</strain>
    </source>
</reference>
<dbReference type="Proteomes" id="UP000501168">
    <property type="component" value="Chromosome"/>
</dbReference>
<dbReference type="EMBL" id="CP050253">
    <property type="protein sequence ID" value="QIQ22432.1"/>
    <property type="molecule type" value="Genomic_DNA"/>
</dbReference>
<dbReference type="Gene3D" id="3.40.50.720">
    <property type="entry name" value="NAD(P)-binding Rossmann-like Domain"/>
    <property type="match status" value="1"/>
</dbReference>
<dbReference type="GO" id="GO:0004764">
    <property type="term" value="F:shikimate 3-dehydrogenase (NADP+) activity"/>
    <property type="evidence" value="ECO:0007669"/>
    <property type="project" value="InterPro"/>
</dbReference>
<keyword evidence="5" id="KW-1185">Reference proteome</keyword>
<sequence>MNQMINKDTQLCMSLSGRPGNFGTRFHNYLYQKLNLNFIYKAFTTKDLKAAIGGVRALGIRGCAVSMPFKEDCIPYLDELDISASAIQSVNTIVNTDGYLKAYNTDYIAIANLIKSNQINPDTHFVLKGSGGMAKAVAGALFDAGFKHGTILARNKDKGTELAKLYNYQWIASEEEYDLSKVQMIINVTPVGMAGGAEEHDLAFPELWIKQAKIVFDVVALPVETPMIKLAKSLNKKVITGAEVIAIQALEQFVLYTGIRPDAKLIDEAAAFARSN</sequence>
<evidence type="ECO:0000256" key="2">
    <source>
        <dbReference type="ARBA" id="ARBA00023002"/>
    </source>
</evidence>
<dbReference type="Pfam" id="PF08501">
    <property type="entry name" value="Shikimate_dh_N"/>
    <property type="match status" value="1"/>
</dbReference>
<dbReference type="SUPFAM" id="SSF53223">
    <property type="entry name" value="Aminoacid dehydrogenase-like, N-terminal domain"/>
    <property type="match status" value="1"/>
</dbReference>
<dbReference type="NCBIfam" id="NF009202">
    <property type="entry name" value="PRK12550.1"/>
    <property type="match status" value="1"/>
</dbReference>
<dbReference type="FunFam" id="3.40.50.10860:FF:000014">
    <property type="entry name" value="Shikimate 5-dehydrogenase"/>
    <property type="match status" value="1"/>
</dbReference>
<dbReference type="Gene3D" id="3.40.50.10860">
    <property type="entry name" value="Leucine Dehydrogenase, chain A, domain 1"/>
    <property type="match status" value="1"/>
</dbReference>
<dbReference type="InterPro" id="IPR013708">
    <property type="entry name" value="Shikimate_DH-bd_N"/>
</dbReference>
<evidence type="ECO:0000259" key="3">
    <source>
        <dbReference type="Pfam" id="PF08501"/>
    </source>
</evidence>
<dbReference type="InterPro" id="IPR022893">
    <property type="entry name" value="Shikimate_DH_fam"/>
</dbReference>
<dbReference type="InterPro" id="IPR046346">
    <property type="entry name" value="Aminoacid_DH-like_N_sf"/>
</dbReference>
<dbReference type="CDD" id="cd01065">
    <property type="entry name" value="NAD_bind_Shikimate_DH"/>
    <property type="match status" value="1"/>
</dbReference>
<evidence type="ECO:0000313" key="4">
    <source>
        <dbReference type="EMBL" id="QIQ22432.1"/>
    </source>
</evidence>
<protein>
    <submittedName>
        <fullName evidence="4">Shikimate 5-dehydrogenase</fullName>
    </submittedName>
</protein>
<dbReference type="InParanoid" id="A0A6G9IF40"/>
<keyword evidence="1" id="KW-0521">NADP</keyword>
<keyword evidence="2" id="KW-0560">Oxidoreductase</keyword>
<dbReference type="KEGG" id="orb:IPMB12_07230"/>
<dbReference type="RefSeq" id="WP_166917728.1">
    <property type="nucleotide sequence ID" value="NZ_CP050253.1"/>
</dbReference>